<comment type="caution">
    <text evidence="1">The sequence shown here is derived from an EMBL/GenBank/DDBJ whole genome shotgun (WGS) entry which is preliminary data.</text>
</comment>
<gene>
    <name evidence="1" type="ORF">XSR1_130019</name>
</gene>
<evidence type="ECO:0000313" key="1">
    <source>
        <dbReference type="EMBL" id="CDL81413.1"/>
    </source>
</evidence>
<dbReference type="GeneID" id="97125128"/>
<dbReference type="RefSeq" id="WP_038235007.1">
    <property type="nucleotide sequence ID" value="NZ_CAWLWS010000035.1"/>
</dbReference>
<accession>W1IUC7</accession>
<sequence length="139" mass="15848">MDKCVSVIVYAESERLEIFFAKALADFLNRNKLSGYLGKLGGFERNPHSNAAGIYKAHVRIPVLEQPWNKAVRQPQRSSDSFLIYAVHRTYPIHIQIIGVITPNAHEKMDKLISIVIEMVEGKFQCLRETELKSLNSYS</sequence>
<evidence type="ECO:0000313" key="2">
    <source>
        <dbReference type="Proteomes" id="UP000019202"/>
    </source>
</evidence>
<evidence type="ECO:0008006" key="3">
    <source>
        <dbReference type="Google" id="ProtNLM"/>
    </source>
</evidence>
<protein>
    <recommendedName>
        <fullName evidence="3">Type II toxin-antitoxin system YafO family toxin</fullName>
    </recommendedName>
</protein>
<dbReference type="STRING" id="1427518.XSR1_130019"/>
<dbReference type="Proteomes" id="UP000019202">
    <property type="component" value="Unassembled WGS sequence"/>
</dbReference>
<dbReference type="Pfam" id="PF13957">
    <property type="entry name" value="YafO_toxin"/>
    <property type="match status" value="1"/>
</dbReference>
<dbReference type="AlphaFoldDB" id="W1IUC7"/>
<dbReference type="EMBL" id="CBXF010000035">
    <property type="protein sequence ID" value="CDL81413.1"/>
    <property type="molecule type" value="Genomic_DNA"/>
</dbReference>
<name>W1IUC7_9GAMM</name>
<proteinExistence type="predicted"/>
<keyword evidence="2" id="KW-1185">Reference proteome</keyword>
<dbReference type="InterPro" id="IPR020353">
    <property type="entry name" value="Toxin_YafO"/>
</dbReference>
<organism evidence="1 2">
    <name type="scientific">Xenorhabdus szentirmaii DSM 16338</name>
    <dbReference type="NCBI Taxonomy" id="1427518"/>
    <lineage>
        <taxon>Bacteria</taxon>
        <taxon>Pseudomonadati</taxon>
        <taxon>Pseudomonadota</taxon>
        <taxon>Gammaproteobacteria</taxon>
        <taxon>Enterobacterales</taxon>
        <taxon>Morganellaceae</taxon>
        <taxon>Xenorhabdus</taxon>
    </lineage>
</organism>
<dbReference type="OrthoDB" id="5677576at2"/>
<reference evidence="1" key="1">
    <citation type="submission" date="2013-11" db="EMBL/GenBank/DDBJ databases">
        <title>Draft genome sequence and annotation of the entomopathogenic bacteria, Xenorhabdus cabanillasi strain JM26 and Xenorhabdus szentirmai strain DSM 16338.</title>
        <authorList>
            <person name="Gualtieri M."/>
            <person name="Ogier J.C."/>
            <person name="Pages S."/>
            <person name="Givaudan A."/>
            <person name="Gaudriault S."/>
        </authorList>
    </citation>
    <scope>NUCLEOTIDE SEQUENCE [LARGE SCALE GENOMIC DNA]</scope>
    <source>
        <strain evidence="1">DSM 16338</strain>
    </source>
</reference>